<evidence type="ECO:0000313" key="1">
    <source>
        <dbReference type="EMBL" id="MDE5412682.1"/>
    </source>
</evidence>
<organism evidence="1 2">
    <name type="scientific">Alkalihalobacterium chitinilyticum</name>
    <dbReference type="NCBI Taxonomy" id="2980103"/>
    <lineage>
        <taxon>Bacteria</taxon>
        <taxon>Bacillati</taxon>
        <taxon>Bacillota</taxon>
        <taxon>Bacilli</taxon>
        <taxon>Bacillales</taxon>
        <taxon>Bacillaceae</taxon>
        <taxon>Alkalihalobacterium</taxon>
    </lineage>
</organism>
<dbReference type="Proteomes" id="UP001148125">
    <property type="component" value="Unassembled WGS sequence"/>
</dbReference>
<evidence type="ECO:0000313" key="2">
    <source>
        <dbReference type="Proteomes" id="UP001148125"/>
    </source>
</evidence>
<dbReference type="SUPFAM" id="SSF56059">
    <property type="entry name" value="Glutathione synthetase ATP-binding domain-like"/>
    <property type="match status" value="1"/>
</dbReference>
<dbReference type="InterPro" id="IPR026838">
    <property type="entry name" value="YheC/D"/>
</dbReference>
<sequence>MKGLDKPTLGICVGRKENKKRKAFLLMVRRRLVEYKNNHFKDVIVFTMDKLSLSNFTVTGERFHWSNEEIMKETGTYPLPDVVYIQSEFHFDELQALEKVLPGKVFNNHFYTKYECIEILSKNNYLRPHIPETSLLGNLDDLHTYTKKFNQFYLKPVKGHSGEGIYYIELLGNGNVNCVGKREKFIFDNCSNLVEWFQQYFQPNIYMVQEAITTKKWKEDKSTDIRLNMNKNGNGVWEVSFLVGRIAMNKVFVAAGAGNNVLIYIDHLLKQLFSDKSHEIIKKSIIDLGYSICKTFDKTKYNMGDLGIDLGMDNQGKLWIFEVNHLPHPFHKLNDKSLTLPFEYAYFLTQKKGNFKEILKNLVK</sequence>
<gene>
    <name evidence="1" type="ORF">N7Z68_04735</name>
</gene>
<protein>
    <submittedName>
        <fullName evidence="1">YheC/YheD family protein</fullName>
    </submittedName>
</protein>
<proteinExistence type="predicted"/>
<dbReference type="RefSeq" id="WP_275117312.1">
    <property type="nucleotide sequence ID" value="NZ_JAOTPO010000002.1"/>
</dbReference>
<dbReference type="Pfam" id="PF14398">
    <property type="entry name" value="ATPgrasp_YheCD"/>
    <property type="match status" value="1"/>
</dbReference>
<reference evidence="1" key="1">
    <citation type="submission" date="2024-05" db="EMBL/GenBank/DDBJ databases">
        <title>Alkalihalobacillus sp. strain MEB203 novel alkaliphilic bacterium from Lonar Lake, India.</title>
        <authorList>
            <person name="Joshi A."/>
            <person name="Thite S."/>
            <person name="Mengade P."/>
        </authorList>
    </citation>
    <scope>NUCLEOTIDE SEQUENCE</scope>
    <source>
        <strain evidence="1">MEB 203</strain>
    </source>
</reference>
<dbReference type="EMBL" id="JAOTPO010000002">
    <property type="protein sequence ID" value="MDE5412682.1"/>
    <property type="molecule type" value="Genomic_DNA"/>
</dbReference>
<comment type="caution">
    <text evidence="1">The sequence shown here is derived from an EMBL/GenBank/DDBJ whole genome shotgun (WGS) entry which is preliminary data.</text>
</comment>
<keyword evidence="2" id="KW-1185">Reference proteome</keyword>
<name>A0ABT5VBG1_9BACI</name>
<accession>A0ABT5VBG1</accession>